<dbReference type="Gene3D" id="3.90.940.10">
    <property type="match status" value="1"/>
</dbReference>
<gene>
    <name evidence="3" type="ORF">UFOVP1636_360</name>
</gene>
<dbReference type="SUPFAM" id="SSF63562">
    <property type="entry name" value="RPB6/omega subunit-like"/>
    <property type="match status" value="1"/>
</dbReference>
<proteinExistence type="predicted"/>
<sequence>MQKAKISRSSDIDTEKCVEMIGGNRFDLVIAASARARELARAHRQGGTGTQLNAPITALLDIQEGRVTKNYLYKK</sequence>
<evidence type="ECO:0000313" key="3">
    <source>
        <dbReference type="EMBL" id="CAB4221547.1"/>
    </source>
</evidence>
<protein>
    <submittedName>
        <fullName evidence="3">RNA polymerase, subunit omega/K/RPB6</fullName>
    </submittedName>
</protein>
<name>A0A6J5T4R3_9CAUD</name>
<dbReference type="InterPro" id="IPR036161">
    <property type="entry name" value="RPB6/omega-like_sf"/>
</dbReference>
<accession>A0A6J5T4R3</accession>
<dbReference type="GO" id="GO:0003899">
    <property type="term" value="F:DNA-directed RNA polymerase activity"/>
    <property type="evidence" value="ECO:0007669"/>
    <property type="project" value="InterPro"/>
</dbReference>
<keyword evidence="1" id="KW-0240">DNA-directed RNA polymerase</keyword>
<evidence type="ECO:0000256" key="1">
    <source>
        <dbReference type="ARBA" id="ARBA00022478"/>
    </source>
</evidence>
<dbReference type="GO" id="GO:0006351">
    <property type="term" value="P:DNA-templated transcription"/>
    <property type="evidence" value="ECO:0007669"/>
    <property type="project" value="InterPro"/>
</dbReference>
<reference evidence="3" key="1">
    <citation type="submission" date="2020-05" db="EMBL/GenBank/DDBJ databases">
        <authorList>
            <person name="Chiriac C."/>
            <person name="Salcher M."/>
            <person name="Ghai R."/>
            <person name="Kavagutti S V."/>
        </authorList>
    </citation>
    <scope>NUCLEOTIDE SEQUENCE</scope>
</reference>
<evidence type="ECO:0000256" key="2">
    <source>
        <dbReference type="ARBA" id="ARBA00023163"/>
    </source>
</evidence>
<organism evidence="3">
    <name type="scientific">uncultured Caudovirales phage</name>
    <dbReference type="NCBI Taxonomy" id="2100421"/>
    <lineage>
        <taxon>Viruses</taxon>
        <taxon>Duplodnaviria</taxon>
        <taxon>Heunggongvirae</taxon>
        <taxon>Uroviricota</taxon>
        <taxon>Caudoviricetes</taxon>
        <taxon>Peduoviridae</taxon>
        <taxon>Maltschvirus</taxon>
        <taxon>Maltschvirus maltsch</taxon>
    </lineage>
</organism>
<dbReference type="EMBL" id="LR797503">
    <property type="protein sequence ID" value="CAB4221547.1"/>
    <property type="molecule type" value="Genomic_DNA"/>
</dbReference>
<dbReference type="GO" id="GO:0003677">
    <property type="term" value="F:DNA binding"/>
    <property type="evidence" value="ECO:0007669"/>
    <property type="project" value="InterPro"/>
</dbReference>
<dbReference type="SMART" id="SM01409">
    <property type="entry name" value="RNA_pol_Rpb6"/>
    <property type="match status" value="1"/>
</dbReference>
<keyword evidence="2" id="KW-0804">Transcription</keyword>
<dbReference type="InterPro" id="IPR006110">
    <property type="entry name" value="Pol_omega/Rpo6/RPB6"/>
</dbReference>
<dbReference type="GO" id="GO:0000428">
    <property type="term" value="C:DNA-directed RNA polymerase complex"/>
    <property type="evidence" value="ECO:0007669"/>
    <property type="project" value="UniProtKB-KW"/>
</dbReference>